<feature type="domain" description="GFO/IDH/MocA-like oxidoreductase" evidence="2">
    <location>
        <begin position="153"/>
        <end position="290"/>
    </location>
</feature>
<dbReference type="InterPro" id="IPR051317">
    <property type="entry name" value="Gfo/Idh/MocA_oxidoreduct"/>
</dbReference>
<evidence type="ECO:0000313" key="3">
    <source>
        <dbReference type="EMBL" id="MBB3915328.1"/>
    </source>
</evidence>
<evidence type="ECO:0000259" key="2">
    <source>
        <dbReference type="Pfam" id="PF22725"/>
    </source>
</evidence>
<gene>
    <name evidence="4" type="ORF">EFB14_16980</name>
    <name evidence="3" type="ORF">GGQ65_002618</name>
</gene>
<reference evidence="3 6" key="2">
    <citation type="submission" date="2020-08" db="EMBL/GenBank/DDBJ databases">
        <title>Genomic Encyclopedia of Type Strains, Phase IV (KMG-IV): sequencing the most valuable type-strain genomes for metagenomic binning, comparative biology and taxonomic classification.</title>
        <authorList>
            <person name="Goeker M."/>
        </authorList>
    </citation>
    <scope>NUCLEOTIDE SEQUENCE [LARGE SCALE GENOMIC DNA]</scope>
    <source>
        <strain evidence="3 6">DSM 19331</strain>
    </source>
</reference>
<dbReference type="Pfam" id="PF22725">
    <property type="entry name" value="GFO_IDH_MocA_C3"/>
    <property type="match status" value="1"/>
</dbReference>
<dbReference type="AlphaFoldDB" id="A0A7W6B7D7"/>
<evidence type="ECO:0000313" key="6">
    <source>
        <dbReference type="Proteomes" id="UP000545490"/>
    </source>
</evidence>
<evidence type="ECO:0000259" key="1">
    <source>
        <dbReference type="Pfam" id="PF01408"/>
    </source>
</evidence>
<dbReference type="InterPro" id="IPR036291">
    <property type="entry name" value="NAD(P)-bd_dom_sf"/>
</dbReference>
<dbReference type="PANTHER" id="PTHR43708">
    <property type="entry name" value="CONSERVED EXPRESSED OXIDOREDUCTASE (EUROFUNG)"/>
    <property type="match status" value="1"/>
</dbReference>
<dbReference type="PANTHER" id="PTHR43708:SF3">
    <property type="entry name" value="OXIDOREDUCTASE"/>
    <property type="match status" value="1"/>
</dbReference>
<dbReference type="Pfam" id="PF01408">
    <property type="entry name" value="GFO_IDH_MocA"/>
    <property type="match status" value="1"/>
</dbReference>
<dbReference type="SUPFAM" id="SSF55347">
    <property type="entry name" value="Glyceraldehyde-3-phosphate dehydrogenase-like, C-terminal domain"/>
    <property type="match status" value="1"/>
</dbReference>
<dbReference type="InterPro" id="IPR055170">
    <property type="entry name" value="GFO_IDH_MocA-like_dom"/>
</dbReference>
<dbReference type="EMBL" id="RJJU01000008">
    <property type="protein sequence ID" value="RUM12067.1"/>
    <property type="molecule type" value="Genomic_DNA"/>
</dbReference>
<dbReference type="InterPro" id="IPR000683">
    <property type="entry name" value="Gfo/Idh/MocA-like_OxRdtase_N"/>
</dbReference>
<comment type="caution">
    <text evidence="3">The sequence shown here is derived from an EMBL/GenBank/DDBJ whole genome shotgun (WGS) entry which is preliminary data.</text>
</comment>
<reference evidence="4 5" key="1">
    <citation type="submission" date="2018-11" db="EMBL/GenBank/DDBJ databases">
        <authorList>
            <person name="Huo Y."/>
        </authorList>
    </citation>
    <scope>NUCLEOTIDE SEQUENCE [LARGE SCALE GENOMIC DNA]</scope>
    <source>
        <strain evidence="4 5">CCBAU 33202</strain>
    </source>
</reference>
<evidence type="ECO:0000313" key="4">
    <source>
        <dbReference type="EMBL" id="RUM12067.1"/>
    </source>
</evidence>
<feature type="domain" description="Gfo/Idh/MocA-like oxidoreductase N-terminal" evidence="1">
    <location>
        <begin position="15"/>
        <end position="142"/>
    </location>
</feature>
<organism evidence="3 6">
    <name type="scientific">Rhizobium fabae</name>
    <dbReference type="NCBI Taxonomy" id="573179"/>
    <lineage>
        <taxon>Bacteria</taxon>
        <taxon>Pseudomonadati</taxon>
        <taxon>Pseudomonadota</taxon>
        <taxon>Alphaproteobacteria</taxon>
        <taxon>Hyphomicrobiales</taxon>
        <taxon>Rhizobiaceae</taxon>
        <taxon>Rhizobium/Agrobacterium group</taxon>
        <taxon>Rhizobium</taxon>
    </lineage>
</organism>
<proteinExistence type="predicted"/>
<keyword evidence="5" id="KW-1185">Reference proteome</keyword>
<sequence length="395" mass="42484">MAIEASSEQTREPRIRLGMVGGGAGAFIGAVHRIAARIDDQYDLVAGALSSTPDKAIASGRDLGLDPSRTYSSYREMAIREAKLKNGIEAVAIVTPNHVHYDAAKEFLKRGIHVICDKPLTSNLADAKKLKKVADESGALFVLTHNYTGYPMVRQAREMIANGELGDIRVVQAEYPQDWLTEAVEQTGQKQAAWRTDPAQSGVGGSTGDIGTHAYNLASFMSGLELDSLAADLDSFVPGRRLDDNAHVLLRFKAKDSEKPAKGMLWCSQVAPGHENGLMVRIYGTKGGLEWTQKDPNYLWYTPFGEPKRLITRGGAGAGAAAGRVTRVPSGHPEGYLEAFATIYTEAAHAINARKKGKTVDKAVVYPTVDDGVKGVAFVEACVASSKKNGAWVKV</sequence>
<dbReference type="Gene3D" id="3.30.360.10">
    <property type="entry name" value="Dihydrodipicolinate Reductase, domain 2"/>
    <property type="match status" value="1"/>
</dbReference>
<name>A0A7W6B7D7_9HYPH</name>
<dbReference type="RefSeq" id="WP_126827304.1">
    <property type="nucleotide sequence ID" value="NZ_JACIDG010000006.1"/>
</dbReference>
<dbReference type="Proteomes" id="UP000272004">
    <property type="component" value="Unassembled WGS sequence"/>
</dbReference>
<dbReference type="Proteomes" id="UP000545490">
    <property type="component" value="Unassembled WGS sequence"/>
</dbReference>
<accession>A0A7W6B7D7</accession>
<evidence type="ECO:0000313" key="5">
    <source>
        <dbReference type="Proteomes" id="UP000272004"/>
    </source>
</evidence>
<dbReference type="EMBL" id="JACIDG010000006">
    <property type="protein sequence ID" value="MBB3915328.1"/>
    <property type="molecule type" value="Genomic_DNA"/>
</dbReference>
<dbReference type="SUPFAM" id="SSF51735">
    <property type="entry name" value="NAD(P)-binding Rossmann-fold domains"/>
    <property type="match status" value="1"/>
</dbReference>
<dbReference type="GO" id="GO:0000166">
    <property type="term" value="F:nucleotide binding"/>
    <property type="evidence" value="ECO:0007669"/>
    <property type="project" value="InterPro"/>
</dbReference>
<protein>
    <submittedName>
        <fullName evidence="4">Gfo/Idh/MocA family oxidoreductase</fullName>
    </submittedName>
</protein>
<dbReference type="Gene3D" id="3.40.50.720">
    <property type="entry name" value="NAD(P)-binding Rossmann-like Domain"/>
    <property type="match status" value="1"/>
</dbReference>